<dbReference type="EMBL" id="RXIC02000023">
    <property type="protein sequence ID" value="KAB1212812.1"/>
    <property type="molecule type" value="Genomic_DNA"/>
</dbReference>
<dbReference type="SUPFAM" id="SSF55904">
    <property type="entry name" value="Ornithine decarboxylase C-terminal domain"/>
    <property type="match status" value="1"/>
</dbReference>
<protein>
    <submittedName>
        <fullName evidence="8">Arginine decarboxylase</fullName>
    </submittedName>
</protein>
<dbReference type="InterPro" id="IPR008286">
    <property type="entry name" value="Prn/Lys/Arg_de-COase_C"/>
</dbReference>
<dbReference type="InterPro" id="IPR000310">
    <property type="entry name" value="Orn/Lys/Arg_deCO2ase_major_dom"/>
</dbReference>
<comment type="cofactor">
    <cofactor evidence="1">
        <name>pyridoxal 5'-phosphate</name>
        <dbReference type="ChEBI" id="CHEBI:597326"/>
    </cofactor>
</comment>
<proteinExistence type="inferred from homology"/>
<dbReference type="Gene3D" id="3.90.100.10">
    <property type="entry name" value="Orn/Lys/Arg decarboxylase, C-terminal domain"/>
    <property type="match status" value="1"/>
</dbReference>
<dbReference type="PANTHER" id="PTHR43277:SF4">
    <property type="entry name" value="ARGININE DECARBOXYLASE"/>
    <property type="match status" value="1"/>
</dbReference>
<dbReference type="GO" id="GO:0016831">
    <property type="term" value="F:carboxy-lyase activity"/>
    <property type="evidence" value="ECO:0007669"/>
    <property type="project" value="UniProtKB-KW"/>
</dbReference>
<dbReference type="InterPro" id="IPR015421">
    <property type="entry name" value="PyrdxlP-dep_Trfase_major"/>
</dbReference>
<feature type="domain" description="Orn/Lys/Arg decarboxylases family 1 pyridoxal-P attachment site" evidence="6">
    <location>
        <begin position="87"/>
        <end position="385"/>
    </location>
</feature>
<dbReference type="InterPro" id="IPR036633">
    <property type="entry name" value="Prn/Lys/Arg_de-COase_C_sf"/>
</dbReference>
<dbReference type="CDD" id="cd00615">
    <property type="entry name" value="Orn_deC_like"/>
    <property type="match status" value="1"/>
</dbReference>
<dbReference type="InterPro" id="IPR015424">
    <property type="entry name" value="PyrdxlP-dep_Trfase"/>
</dbReference>
<comment type="similarity">
    <text evidence="2">Belongs to the Orn/Lys/Arg decarboxylase class-I family.</text>
</comment>
<evidence type="ECO:0000256" key="2">
    <source>
        <dbReference type="ARBA" id="ARBA00010671"/>
    </source>
</evidence>
<dbReference type="Proteomes" id="UP000516437">
    <property type="component" value="Chromosome 5"/>
</dbReference>
<comment type="caution">
    <text evidence="8">The sequence shown here is derived from an EMBL/GenBank/DDBJ whole genome shotgun (WGS) entry which is preliminary data.</text>
</comment>
<dbReference type="AlphaFoldDB" id="A0A6A1VIS4"/>
<sequence>MAQDPSSGAESPRRRSGLLRDQISHLSFANNWSLRSFRTSRPCLSQEGSIIKAGNKQDKTTFIACNKITKENLLISHSPAVQQDSLPPLVSALKASAEQDVASFHFPGHNRGRAAPSSLAQLIGIRPFLHDLPELPELDNLFSPDGPILDAQREAAKLFGSSETWFLVGGTTCGVQAAIMATCSPGEFLILPRNSHISAISGMVLSGAQPKYIIPQYDFNWAIAGGVTSSTVEQAIKELEMEGQKPAAVFITSPTYHGICSNLSEISQLCHSYRIPMIVDEAHGAHLGFHPQLPKSALQQGADLAVQSIHKVLCSLTQSSMLHMSGNMVDGERICRCLQTLQSSSPSYLLLASLDAARAQLSENQHTIFNKAMELTFEAKCLIKEMPGISVLDFDSFSNLSTIDPLRLTLGFWELGLSGYEADEVLCRDHGVICELVGPRSITFAINLGTSRDHIQRLISGIKHLLGTTAPIQADEGRVEHSVCTPFADIKMSMIPRDAFFASKKKVSAGESLGKVCGELICPYPPGIPVMIPGEVITDKAWDYLLDAKSKGAVIIGASDPSLSSIVVCNV</sequence>
<evidence type="ECO:0000259" key="6">
    <source>
        <dbReference type="Pfam" id="PF01276"/>
    </source>
</evidence>
<keyword evidence="4" id="KW-0663">Pyridoxal phosphate</keyword>
<evidence type="ECO:0000313" key="9">
    <source>
        <dbReference type="Proteomes" id="UP000516437"/>
    </source>
</evidence>
<accession>A0A6A1VIS4</accession>
<evidence type="ECO:0000259" key="7">
    <source>
        <dbReference type="Pfam" id="PF03711"/>
    </source>
</evidence>
<evidence type="ECO:0000313" key="8">
    <source>
        <dbReference type="EMBL" id="KAB1212812.1"/>
    </source>
</evidence>
<dbReference type="Pfam" id="PF01276">
    <property type="entry name" value="OKR_DC_1"/>
    <property type="match status" value="1"/>
</dbReference>
<gene>
    <name evidence="8" type="ORF">CJ030_MR5G011912</name>
</gene>
<evidence type="ECO:0000256" key="5">
    <source>
        <dbReference type="ARBA" id="ARBA00023239"/>
    </source>
</evidence>
<evidence type="ECO:0000256" key="1">
    <source>
        <dbReference type="ARBA" id="ARBA00001933"/>
    </source>
</evidence>
<dbReference type="InterPro" id="IPR052357">
    <property type="entry name" value="Orn_Lys_Arg_decarboxylase-I"/>
</dbReference>
<keyword evidence="9" id="KW-1185">Reference proteome</keyword>
<keyword evidence="5" id="KW-0456">Lyase</keyword>
<dbReference type="OrthoDB" id="5978656at2759"/>
<dbReference type="PANTHER" id="PTHR43277">
    <property type="entry name" value="ARGININE DECARBOXYLASE"/>
    <property type="match status" value="1"/>
</dbReference>
<dbReference type="SUPFAM" id="SSF53383">
    <property type="entry name" value="PLP-dependent transferases"/>
    <property type="match status" value="1"/>
</dbReference>
<name>A0A6A1VIS4_9ROSI</name>
<dbReference type="Pfam" id="PF03711">
    <property type="entry name" value="OKR_DC_1_C"/>
    <property type="match status" value="1"/>
</dbReference>
<keyword evidence="3" id="KW-0210">Decarboxylase</keyword>
<dbReference type="Gene3D" id="3.40.640.10">
    <property type="entry name" value="Type I PLP-dependent aspartate aminotransferase-like (Major domain)"/>
    <property type="match status" value="1"/>
</dbReference>
<feature type="domain" description="Orn/Lys/Arg decarboxylase C-terminal" evidence="7">
    <location>
        <begin position="491"/>
        <end position="548"/>
    </location>
</feature>
<reference evidence="8 9" key="1">
    <citation type="journal article" date="2019" name="Plant Biotechnol. J.">
        <title>The red bayberry genome and genetic basis of sex determination.</title>
        <authorList>
            <person name="Jia H.M."/>
            <person name="Jia H.J."/>
            <person name="Cai Q.L."/>
            <person name="Wang Y."/>
            <person name="Zhao H.B."/>
            <person name="Yang W.F."/>
            <person name="Wang G.Y."/>
            <person name="Li Y.H."/>
            <person name="Zhan D.L."/>
            <person name="Shen Y.T."/>
            <person name="Niu Q.F."/>
            <person name="Chang L."/>
            <person name="Qiu J."/>
            <person name="Zhao L."/>
            <person name="Xie H.B."/>
            <person name="Fu W.Y."/>
            <person name="Jin J."/>
            <person name="Li X.W."/>
            <person name="Jiao Y."/>
            <person name="Zhou C.C."/>
            <person name="Tu T."/>
            <person name="Chai C.Y."/>
            <person name="Gao J.L."/>
            <person name="Fan L.J."/>
            <person name="van de Weg E."/>
            <person name="Wang J.Y."/>
            <person name="Gao Z.S."/>
        </authorList>
    </citation>
    <scope>NUCLEOTIDE SEQUENCE [LARGE SCALE GENOMIC DNA]</scope>
    <source>
        <tissue evidence="8">Leaves</tissue>
    </source>
</reference>
<organism evidence="8 9">
    <name type="scientific">Morella rubra</name>
    <name type="common">Chinese bayberry</name>
    <dbReference type="NCBI Taxonomy" id="262757"/>
    <lineage>
        <taxon>Eukaryota</taxon>
        <taxon>Viridiplantae</taxon>
        <taxon>Streptophyta</taxon>
        <taxon>Embryophyta</taxon>
        <taxon>Tracheophyta</taxon>
        <taxon>Spermatophyta</taxon>
        <taxon>Magnoliopsida</taxon>
        <taxon>eudicotyledons</taxon>
        <taxon>Gunneridae</taxon>
        <taxon>Pentapetalae</taxon>
        <taxon>rosids</taxon>
        <taxon>fabids</taxon>
        <taxon>Fagales</taxon>
        <taxon>Myricaceae</taxon>
        <taxon>Morella</taxon>
    </lineage>
</organism>
<evidence type="ECO:0000256" key="3">
    <source>
        <dbReference type="ARBA" id="ARBA00022793"/>
    </source>
</evidence>
<evidence type="ECO:0000256" key="4">
    <source>
        <dbReference type="ARBA" id="ARBA00022898"/>
    </source>
</evidence>